<feature type="domain" description="HTH luxR-type" evidence="4">
    <location>
        <begin position="153"/>
        <end position="218"/>
    </location>
</feature>
<dbReference type="EMBL" id="LJZR01000019">
    <property type="protein sequence ID" value="KPQ34481.1"/>
    <property type="molecule type" value="Genomic_DNA"/>
</dbReference>
<dbReference type="CDD" id="cd17535">
    <property type="entry name" value="REC_NarL-like"/>
    <property type="match status" value="1"/>
</dbReference>
<keyword evidence="1 3" id="KW-0597">Phosphoprotein</keyword>
<dbReference type="PROSITE" id="PS50110">
    <property type="entry name" value="RESPONSE_REGULATORY"/>
    <property type="match status" value="1"/>
</dbReference>
<dbReference type="PROSITE" id="PS00622">
    <property type="entry name" value="HTH_LUXR_1"/>
    <property type="match status" value="1"/>
</dbReference>
<reference evidence="6 7" key="1">
    <citation type="submission" date="2015-09" db="EMBL/GenBank/DDBJ databases">
        <title>Identification and resolution of microdiversity through metagenomic sequencing of parallel consortia.</title>
        <authorList>
            <person name="Nelson W.C."/>
            <person name="Romine M.F."/>
            <person name="Lindemann S.R."/>
        </authorList>
    </citation>
    <scope>NUCLEOTIDE SEQUENCE [LARGE SCALE GENOMIC DNA]</scope>
    <source>
        <strain evidence="6">Ana</strain>
    </source>
</reference>
<protein>
    <submittedName>
        <fullName evidence="6">Two-component system, NarL family, response regulator</fullName>
    </submittedName>
</protein>
<dbReference type="SUPFAM" id="SSF46894">
    <property type="entry name" value="C-terminal effector domain of the bipartite response regulators"/>
    <property type="match status" value="1"/>
</dbReference>
<dbReference type="GO" id="GO:0003677">
    <property type="term" value="F:DNA binding"/>
    <property type="evidence" value="ECO:0007669"/>
    <property type="project" value="UniProtKB-KW"/>
</dbReference>
<dbReference type="Pfam" id="PF00072">
    <property type="entry name" value="Response_reg"/>
    <property type="match status" value="1"/>
</dbReference>
<dbReference type="STRING" id="1666911.HLUCCA11_14375"/>
<evidence type="ECO:0000259" key="4">
    <source>
        <dbReference type="PROSITE" id="PS50043"/>
    </source>
</evidence>
<dbReference type="SMART" id="SM00421">
    <property type="entry name" value="HTH_LUXR"/>
    <property type="match status" value="1"/>
</dbReference>
<dbReference type="GO" id="GO:0006355">
    <property type="term" value="P:regulation of DNA-templated transcription"/>
    <property type="evidence" value="ECO:0007669"/>
    <property type="project" value="InterPro"/>
</dbReference>
<comment type="caution">
    <text evidence="6">The sequence shown here is derived from an EMBL/GenBank/DDBJ whole genome shotgun (WGS) entry which is preliminary data.</text>
</comment>
<keyword evidence="2" id="KW-0238">DNA-binding</keyword>
<feature type="domain" description="Response regulatory" evidence="5">
    <location>
        <begin position="9"/>
        <end position="125"/>
    </location>
</feature>
<proteinExistence type="predicted"/>
<dbReference type="GO" id="GO:0000160">
    <property type="term" value="P:phosphorelay signal transduction system"/>
    <property type="evidence" value="ECO:0007669"/>
    <property type="project" value="InterPro"/>
</dbReference>
<feature type="modified residue" description="4-aspartylphosphate" evidence="3">
    <location>
        <position position="60"/>
    </location>
</feature>
<dbReference type="InterPro" id="IPR011006">
    <property type="entry name" value="CheY-like_superfamily"/>
</dbReference>
<dbReference type="Pfam" id="PF00196">
    <property type="entry name" value="GerE"/>
    <property type="match status" value="1"/>
</dbReference>
<dbReference type="InterPro" id="IPR039420">
    <property type="entry name" value="WalR-like"/>
</dbReference>
<dbReference type="Gene3D" id="3.40.50.2300">
    <property type="match status" value="1"/>
</dbReference>
<dbReference type="InterPro" id="IPR058245">
    <property type="entry name" value="NreC/VraR/RcsB-like_REC"/>
</dbReference>
<dbReference type="CDD" id="cd06170">
    <property type="entry name" value="LuxR_C_like"/>
    <property type="match status" value="1"/>
</dbReference>
<dbReference type="InterPro" id="IPR000792">
    <property type="entry name" value="Tscrpt_reg_LuxR_C"/>
</dbReference>
<dbReference type="Proteomes" id="UP000050465">
    <property type="component" value="Unassembled WGS sequence"/>
</dbReference>
<evidence type="ECO:0000313" key="6">
    <source>
        <dbReference type="EMBL" id="KPQ34481.1"/>
    </source>
</evidence>
<accession>A0A0P8BL67</accession>
<evidence type="ECO:0000256" key="3">
    <source>
        <dbReference type="PROSITE-ProRule" id="PRU00169"/>
    </source>
</evidence>
<gene>
    <name evidence="6" type="ORF">HLUCCA11_14375</name>
</gene>
<dbReference type="SUPFAM" id="SSF52172">
    <property type="entry name" value="CheY-like"/>
    <property type="match status" value="1"/>
</dbReference>
<evidence type="ECO:0000259" key="5">
    <source>
        <dbReference type="PROSITE" id="PS50110"/>
    </source>
</evidence>
<evidence type="ECO:0000256" key="2">
    <source>
        <dbReference type="ARBA" id="ARBA00023125"/>
    </source>
</evidence>
<dbReference type="PRINTS" id="PR00038">
    <property type="entry name" value="HTHLUXR"/>
</dbReference>
<dbReference type="PATRIC" id="fig|1666911.3.peg.128"/>
<dbReference type="InterPro" id="IPR016032">
    <property type="entry name" value="Sig_transdc_resp-reg_C-effctor"/>
</dbReference>
<dbReference type="InterPro" id="IPR001789">
    <property type="entry name" value="Sig_transdc_resp-reg_receiver"/>
</dbReference>
<dbReference type="AlphaFoldDB" id="A0A0P8BL67"/>
<dbReference type="PROSITE" id="PS50043">
    <property type="entry name" value="HTH_LUXR_2"/>
    <property type="match status" value="1"/>
</dbReference>
<name>A0A0P8BL67_9CYAN</name>
<dbReference type="SMART" id="SM00448">
    <property type="entry name" value="REC"/>
    <property type="match status" value="1"/>
</dbReference>
<evidence type="ECO:0000256" key="1">
    <source>
        <dbReference type="ARBA" id="ARBA00022553"/>
    </source>
</evidence>
<organism evidence="6 7">
    <name type="scientific">Phormidesmis priestleyi Ana</name>
    <dbReference type="NCBI Taxonomy" id="1666911"/>
    <lineage>
        <taxon>Bacteria</taxon>
        <taxon>Bacillati</taxon>
        <taxon>Cyanobacteriota</taxon>
        <taxon>Cyanophyceae</taxon>
        <taxon>Leptolyngbyales</taxon>
        <taxon>Leptolyngbyaceae</taxon>
        <taxon>Phormidesmis</taxon>
    </lineage>
</organism>
<sequence>MMDITQPLKVILVEDDELFRLGLSTRIQREPMFELAAEAGDGESAIELINQSPFDVVLLDIGLPGIGGIEACRQIKHQHPDLPVLVLTSHSQKPLIEQIIKAGANGFCLKGVEAETLILALRSIVAGASWWDASSTQEIRSAFGESSFSPSEPTSQAAPLTQREEEILALLSMGKSNQEIAAQLHITAGTVRVHVHAILQKLDVRDRTQAAIFALNKKGLGTQKSH</sequence>
<dbReference type="PANTHER" id="PTHR43214">
    <property type="entry name" value="TWO-COMPONENT RESPONSE REGULATOR"/>
    <property type="match status" value="1"/>
</dbReference>
<evidence type="ECO:0000313" key="7">
    <source>
        <dbReference type="Proteomes" id="UP000050465"/>
    </source>
</evidence>